<keyword evidence="3" id="KW-0324">Glycolysis</keyword>
<organism evidence="5 6">
    <name type="scientific">Trichomonas vaginalis (strain ATCC PRA-98 / G3)</name>
    <dbReference type="NCBI Taxonomy" id="412133"/>
    <lineage>
        <taxon>Eukaryota</taxon>
        <taxon>Metamonada</taxon>
        <taxon>Parabasalia</taxon>
        <taxon>Trichomonadida</taxon>
        <taxon>Trichomonadidae</taxon>
        <taxon>Trichomonas</taxon>
    </lineage>
</organism>
<dbReference type="InParanoid" id="A2D7L8"/>
<dbReference type="GO" id="GO:0061621">
    <property type="term" value="P:canonical glycolysis"/>
    <property type="evidence" value="ECO:0000318"/>
    <property type="project" value="GO_Central"/>
</dbReference>
<dbReference type="GO" id="GO:0004619">
    <property type="term" value="F:phosphoglycerate mutase activity"/>
    <property type="evidence" value="ECO:0000318"/>
    <property type="project" value="GO_Central"/>
</dbReference>
<reference evidence="5" key="2">
    <citation type="journal article" date="2007" name="Science">
        <title>Draft genome sequence of the sexually transmitted pathogen Trichomonas vaginalis.</title>
        <authorList>
            <person name="Carlton J.M."/>
            <person name="Hirt R.P."/>
            <person name="Silva J.C."/>
            <person name="Delcher A.L."/>
            <person name="Schatz M."/>
            <person name="Zhao Q."/>
            <person name="Wortman J.R."/>
            <person name="Bidwell S.L."/>
            <person name="Alsmark U.C.M."/>
            <person name="Besteiro S."/>
            <person name="Sicheritz-Ponten T."/>
            <person name="Noel C.J."/>
            <person name="Dacks J.B."/>
            <person name="Foster P.G."/>
            <person name="Simillion C."/>
            <person name="Van de Peer Y."/>
            <person name="Miranda-Saavedra D."/>
            <person name="Barton G.J."/>
            <person name="Westrop G.D."/>
            <person name="Mueller S."/>
            <person name="Dessi D."/>
            <person name="Fiori P.L."/>
            <person name="Ren Q."/>
            <person name="Paulsen I."/>
            <person name="Zhang H."/>
            <person name="Bastida-Corcuera F.D."/>
            <person name="Simoes-Barbosa A."/>
            <person name="Brown M.T."/>
            <person name="Hayes R.D."/>
            <person name="Mukherjee M."/>
            <person name="Okumura C.Y."/>
            <person name="Schneider R."/>
            <person name="Smith A.J."/>
            <person name="Vanacova S."/>
            <person name="Villalvazo M."/>
            <person name="Haas B.J."/>
            <person name="Pertea M."/>
            <person name="Feldblyum T.V."/>
            <person name="Utterback T.R."/>
            <person name="Shu C.L."/>
            <person name="Osoegawa K."/>
            <person name="de Jong P.J."/>
            <person name="Hrdy I."/>
            <person name="Horvathova L."/>
            <person name="Zubacova Z."/>
            <person name="Dolezal P."/>
            <person name="Malik S.B."/>
            <person name="Logsdon J.M. Jr."/>
            <person name="Henze K."/>
            <person name="Gupta A."/>
            <person name="Wang C.C."/>
            <person name="Dunne R.L."/>
            <person name="Upcroft J.A."/>
            <person name="Upcroft P."/>
            <person name="White O."/>
            <person name="Salzberg S.L."/>
            <person name="Tang P."/>
            <person name="Chiu C.-H."/>
            <person name="Lee Y.-S."/>
            <person name="Embley T.M."/>
            <person name="Coombs G.H."/>
            <person name="Mottram J.C."/>
            <person name="Tachezy J."/>
            <person name="Fraser-Liggett C.M."/>
            <person name="Johnson P.J."/>
        </authorList>
    </citation>
    <scope>NUCLEOTIDE SEQUENCE [LARGE SCALE GENOMIC DNA]</scope>
    <source>
        <strain evidence="5">G3</strain>
    </source>
</reference>
<gene>
    <name evidence="5" type="ORF">TVAG_120730</name>
</gene>
<dbReference type="SMART" id="SM00855">
    <property type="entry name" value="PGAM"/>
    <property type="match status" value="1"/>
</dbReference>
<dbReference type="CDD" id="cd07067">
    <property type="entry name" value="HP_PGM_like"/>
    <property type="match status" value="1"/>
</dbReference>
<evidence type="ECO:0000256" key="4">
    <source>
        <dbReference type="ARBA" id="ARBA00023235"/>
    </source>
</evidence>
<evidence type="ECO:0000256" key="3">
    <source>
        <dbReference type="ARBA" id="ARBA00023152"/>
    </source>
</evidence>
<dbReference type="KEGG" id="tva:4720701"/>
<dbReference type="SUPFAM" id="SSF53254">
    <property type="entry name" value="Phosphoglycerate mutase-like"/>
    <property type="match status" value="1"/>
</dbReference>
<dbReference type="InterPro" id="IPR005952">
    <property type="entry name" value="Phosphogly_mut1"/>
</dbReference>
<protein>
    <recommendedName>
        <fullName evidence="2">phosphoglycerate mutase (2,3-diphosphoglycerate-dependent)</fullName>
        <ecNumber evidence="2">5.4.2.11</ecNumber>
    </recommendedName>
</protein>
<dbReference type="EMBL" id="DS113177">
    <property type="protein sequence ID" value="EAY23735.1"/>
    <property type="molecule type" value="Genomic_DNA"/>
</dbReference>
<dbReference type="OMA" id="MERHESK"/>
<accession>A2D7L8</accession>
<dbReference type="OrthoDB" id="354304at2759"/>
<evidence type="ECO:0000313" key="6">
    <source>
        <dbReference type="Proteomes" id="UP000001542"/>
    </source>
</evidence>
<name>A2D7L8_TRIV3</name>
<keyword evidence="6" id="KW-1185">Reference proteome</keyword>
<dbReference type="GO" id="GO:0005829">
    <property type="term" value="C:cytosol"/>
    <property type="evidence" value="ECO:0000318"/>
    <property type="project" value="GO_Central"/>
</dbReference>
<sequence length="287" mass="33484">MISSVFRNASDVKLGILNMPIDLVLVRHGAAEGNIAFAQSRKGNDELFTDKFMERHESKWRLTPEGKQQSIITGNYIKQNISPIFGAYIVSEYIRAMETAALLNLPNAHWIKNGFLRERNFGDLSGLSYREREERFSRALELRKRDAFYWKPPSGESLADLALRVDYIIGSIQHMSLTPSSVIIVTHFNVMQLFRTRIERIRQSHFEEKLIKVPEELKIKNAGIIHYTRKNPKNGKIADTYHWRRIITPWHRKLCNPPWTEIKYGYLTNEEILNELEDKNKVSIKNE</sequence>
<dbReference type="EC" id="5.4.2.11" evidence="2"/>
<dbReference type="RefSeq" id="XP_001276983.1">
    <property type="nucleotide sequence ID" value="XM_001276982.1"/>
</dbReference>
<dbReference type="Pfam" id="PF00300">
    <property type="entry name" value="His_Phos_1"/>
    <property type="match status" value="1"/>
</dbReference>
<dbReference type="STRING" id="5722.A2D7L8"/>
<keyword evidence="4" id="KW-0413">Isomerase</keyword>
<evidence type="ECO:0000256" key="2">
    <source>
        <dbReference type="ARBA" id="ARBA00012028"/>
    </source>
</evidence>
<comment type="similarity">
    <text evidence="1">Belongs to the phosphoglycerate mutase family. BPG-dependent PGAM subfamily.</text>
</comment>
<proteinExistence type="inferred from homology"/>
<dbReference type="PANTHER" id="PTHR11931">
    <property type="entry name" value="PHOSPHOGLYCERATE MUTASE"/>
    <property type="match status" value="1"/>
</dbReference>
<dbReference type="InterPro" id="IPR013078">
    <property type="entry name" value="His_Pase_superF_clade-1"/>
</dbReference>
<dbReference type="SMR" id="A2D7L8"/>
<evidence type="ECO:0000256" key="1">
    <source>
        <dbReference type="ARBA" id="ARBA00006717"/>
    </source>
</evidence>
<evidence type="ECO:0000313" key="5">
    <source>
        <dbReference type="EMBL" id="EAY23735.1"/>
    </source>
</evidence>
<dbReference type="eggNOG" id="ENOG502S06N">
    <property type="taxonomic scope" value="Eukaryota"/>
</dbReference>
<dbReference type="VEuPathDB" id="TrichDB:TVAGG3_0993830"/>
<reference evidence="5" key="1">
    <citation type="submission" date="2006-10" db="EMBL/GenBank/DDBJ databases">
        <authorList>
            <person name="Amadeo P."/>
            <person name="Zhao Q."/>
            <person name="Wortman J."/>
            <person name="Fraser-Liggett C."/>
            <person name="Carlton J."/>
        </authorList>
    </citation>
    <scope>NUCLEOTIDE SEQUENCE</scope>
    <source>
        <strain evidence="5">G3</strain>
    </source>
</reference>
<dbReference type="InterPro" id="IPR029033">
    <property type="entry name" value="His_PPase_superfam"/>
</dbReference>
<dbReference type="VEuPathDB" id="TrichDB:TVAG_120730"/>
<dbReference type="Proteomes" id="UP000001542">
    <property type="component" value="Unassembled WGS sequence"/>
</dbReference>
<dbReference type="Gene3D" id="3.40.50.1240">
    <property type="entry name" value="Phosphoglycerate mutase-like"/>
    <property type="match status" value="1"/>
</dbReference>
<dbReference type="AlphaFoldDB" id="A2D7L8"/>